<evidence type="ECO:0000313" key="1">
    <source>
        <dbReference type="EMBL" id="CSC54031.1"/>
    </source>
</evidence>
<sequence length="46" mass="5014">MNGEKTVGFGSLHITRFAFGTFGGFADFLIARLNGHNPLPHLKNPD</sequence>
<accession>A0A655ZQS4</accession>
<organism evidence="1 2">
    <name type="scientific">Vibrio cholerae</name>
    <dbReference type="NCBI Taxonomy" id="666"/>
    <lineage>
        <taxon>Bacteria</taxon>
        <taxon>Pseudomonadati</taxon>
        <taxon>Pseudomonadota</taxon>
        <taxon>Gammaproteobacteria</taxon>
        <taxon>Vibrionales</taxon>
        <taxon>Vibrionaceae</taxon>
        <taxon>Vibrio</taxon>
    </lineage>
</organism>
<dbReference type="AlphaFoldDB" id="A0A655ZQS4"/>
<gene>
    <name evidence="1" type="ORF">ERS013200_01647</name>
</gene>
<protein>
    <submittedName>
        <fullName evidence="1">Uncharacterized protein</fullName>
    </submittedName>
</protein>
<evidence type="ECO:0000313" key="2">
    <source>
        <dbReference type="Proteomes" id="UP000041770"/>
    </source>
</evidence>
<dbReference type="EMBL" id="CWQY01000008">
    <property type="protein sequence ID" value="CSC54031.1"/>
    <property type="molecule type" value="Genomic_DNA"/>
</dbReference>
<name>A0A655ZQS4_VIBCL</name>
<dbReference type="Proteomes" id="UP000041770">
    <property type="component" value="Unassembled WGS sequence"/>
</dbReference>
<reference evidence="1 2" key="1">
    <citation type="submission" date="2015-07" db="EMBL/GenBank/DDBJ databases">
        <authorList>
            <consortium name="Pathogen Informatics"/>
        </authorList>
    </citation>
    <scope>NUCLEOTIDE SEQUENCE [LARGE SCALE GENOMIC DNA]</scope>
    <source>
        <strain evidence="1 2">A316</strain>
    </source>
</reference>
<proteinExistence type="predicted"/>